<dbReference type="InterPro" id="IPR003016">
    <property type="entry name" value="2-oxoA_DH_lipoyl-BS"/>
</dbReference>
<dbReference type="Proteomes" id="UP000243633">
    <property type="component" value="Chromosome 1"/>
</dbReference>
<comment type="pathway">
    <text evidence="3">Amino-acid degradation; L-lysine degradation via saccharopine pathway; glutaryl-CoA from L-lysine: step 6/6.</text>
</comment>
<keyword evidence="6 12" id="KW-0808">Transferase</keyword>
<evidence type="ECO:0000256" key="9">
    <source>
        <dbReference type="ARBA" id="ARBA00052761"/>
    </source>
</evidence>
<dbReference type="InterPro" id="IPR000089">
    <property type="entry name" value="Biotin_lipoyl"/>
</dbReference>
<dbReference type="InterPro" id="IPR001078">
    <property type="entry name" value="2-oxoacid_DH_actylTfrase"/>
</dbReference>
<evidence type="ECO:0000256" key="8">
    <source>
        <dbReference type="ARBA" id="ARBA00023315"/>
    </source>
</evidence>
<dbReference type="Gene3D" id="3.30.559.10">
    <property type="entry name" value="Chloramphenicol acetyltransferase-like domain"/>
    <property type="match status" value="1"/>
</dbReference>
<dbReference type="PANTHER" id="PTHR43416:SF5">
    <property type="entry name" value="DIHYDROLIPOYLLYSINE-RESIDUE SUCCINYLTRANSFERASE COMPONENT OF 2-OXOGLUTARATE DEHYDROGENASE COMPLEX, MITOCHONDRIAL"/>
    <property type="match status" value="1"/>
</dbReference>
<accession>A0A160SWI9</accession>
<dbReference type="PATRIC" id="fig|98804.3.peg.187"/>
<comment type="cofactor">
    <cofactor evidence="1">
        <name>(R)-lipoate</name>
        <dbReference type="ChEBI" id="CHEBI:83088"/>
    </cofactor>
</comment>
<dbReference type="UniPathway" id="UPA00868">
    <property type="reaction ID" value="UER00840"/>
</dbReference>
<evidence type="ECO:0000259" key="11">
    <source>
        <dbReference type="PROSITE" id="PS50968"/>
    </source>
</evidence>
<organism evidence="12 13">
    <name type="scientific">Buchnera aphidicola subsp. Tuberolachnus salignus</name>
    <dbReference type="NCBI Taxonomy" id="98804"/>
    <lineage>
        <taxon>Bacteria</taxon>
        <taxon>Pseudomonadati</taxon>
        <taxon>Pseudomonadota</taxon>
        <taxon>Gammaproteobacteria</taxon>
        <taxon>Enterobacterales</taxon>
        <taxon>Erwiniaceae</taxon>
        <taxon>Buchnera</taxon>
    </lineage>
</organism>
<dbReference type="SUPFAM" id="SSF52777">
    <property type="entry name" value="CoA-dependent acyltransferases"/>
    <property type="match status" value="1"/>
</dbReference>
<dbReference type="GO" id="GO:0033512">
    <property type="term" value="P:L-lysine catabolic process to acetyl-CoA via saccharopine"/>
    <property type="evidence" value="ECO:0007669"/>
    <property type="project" value="UniProtKB-UniPathway"/>
</dbReference>
<reference evidence="13" key="1">
    <citation type="submission" date="2015-10" db="EMBL/GenBank/DDBJ databases">
        <authorList>
            <person name="Manzano-Marin A."/>
            <person name="Manzano-Marin A."/>
        </authorList>
    </citation>
    <scope>NUCLEOTIDE SEQUENCE [LARGE SCALE GENOMIC DNA]</scope>
    <source>
        <strain evidence="13">BTs</strain>
    </source>
</reference>
<dbReference type="AlphaFoldDB" id="A0A160SWI9"/>
<sequence>MKDIKLLVPDLPESISTAILLKWKKKCGEFVKLDEILVEIETDKIILEISAPIAGILHKKIFLEGELVKSKDILGIIQNSNNQIILKEKNKPVIIKSIQKNLKQSKKLKLHNITHLSPSNRRLQRFHELHNNKNRNLNLKEISKNTKNISNINHFSKNLDFKKNENNSYQLNLSIKSHNDNIQKIPMSPIRKKIAERLSLTQKNSVMLTTFNEVNMSSIIKIKNKYCDFFQEKYNIRLGYMSFFVKAVIEALKKFPILNSSKEKDTIIYHKFYNISIAVSTSRGLLTPVLKNAQNMTMSDIEKKIKYFSKIGESGKLQFEDLQDGTFTITNGGIFGSLFSTPIINPPQVAILGMNNIQKRPIAIQDKIKIQPMMYLSLTYDHQIIDGQQSIKFLKYIVEILQDFSKIML</sequence>
<dbReference type="CDD" id="cd06849">
    <property type="entry name" value="lipoyl_domain"/>
    <property type="match status" value="1"/>
</dbReference>
<dbReference type="InterPro" id="IPR006255">
    <property type="entry name" value="SucB"/>
</dbReference>
<dbReference type="PROSITE" id="PS50968">
    <property type="entry name" value="BIOTINYL_LIPOYL"/>
    <property type="match status" value="1"/>
</dbReference>
<evidence type="ECO:0000313" key="13">
    <source>
        <dbReference type="Proteomes" id="UP000243633"/>
    </source>
</evidence>
<comment type="catalytic activity">
    <reaction evidence="9">
        <text>N(6)-[(R)-dihydrolipoyl]-L-lysyl-[protein] + succinyl-CoA = N(6)-[(R)-S(8)-succinyldihydrolipoyl]-L-lysyl-[protein] + CoA</text>
        <dbReference type="Rhea" id="RHEA:15213"/>
        <dbReference type="Rhea" id="RHEA-COMP:10475"/>
        <dbReference type="Rhea" id="RHEA-COMP:20092"/>
        <dbReference type="ChEBI" id="CHEBI:57287"/>
        <dbReference type="ChEBI" id="CHEBI:57292"/>
        <dbReference type="ChEBI" id="CHEBI:83100"/>
        <dbReference type="ChEBI" id="CHEBI:83120"/>
        <dbReference type="EC" id="2.3.1.61"/>
    </reaction>
</comment>
<dbReference type="Pfam" id="PF00364">
    <property type="entry name" value="Biotin_lipoyl"/>
    <property type="match status" value="1"/>
</dbReference>
<evidence type="ECO:0000256" key="3">
    <source>
        <dbReference type="ARBA" id="ARBA00005145"/>
    </source>
</evidence>
<keyword evidence="13" id="KW-1185">Reference proteome</keyword>
<dbReference type="GO" id="GO:0006099">
    <property type="term" value="P:tricarboxylic acid cycle"/>
    <property type="evidence" value="ECO:0007669"/>
    <property type="project" value="UniProtKB-UniRule"/>
</dbReference>
<evidence type="ECO:0000256" key="1">
    <source>
        <dbReference type="ARBA" id="ARBA00001938"/>
    </source>
</evidence>
<gene>
    <name evidence="12" type="primary">sucB</name>
    <name evidence="12" type="ORF">BTSPAZIEG_0197</name>
</gene>
<protein>
    <recommendedName>
        <fullName evidence="10">Dihydrolipoyllysine-residue succinyltransferase</fullName>
        <ecNumber evidence="10">2.3.1.61</ecNumber>
    </recommendedName>
</protein>
<evidence type="ECO:0000256" key="5">
    <source>
        <dbReference type="ARBA" id="ARBA00022532"/>
    </source>
</evidence>
<dbReference type="SUPFAM" id="SSF51230">
    <property type="entry name" value="Single hybrid motif"/>
    <property type="match status" value="1"/>
</dbReference>
<evidence type="ECO:0000256" key="2">
    <source>
        <dbReference type="ARBA" id="ARBA00004052"/>
    </source>
</evidence>
<dbReference type="PANTHER" id="PTHR43416">
    <property type="entry name" value="DIHYDROLIPOYLLYSINE-RESIDUE SUCCINYLTRANSFERASE COMPONENT OF 2-OXOGLUTARATE DEHYDROGENASE COMPLEX, MITOCHONDRIAL-RELATED"/>
    <property type="match status" value="1"/>
</dbReference>
<keyword evidence="7" id="KW-0450">Lipoyl</keyword>
<dbReference type="Pfam" id="PF00198">
    <property type="entry name" value="2-oxoacid_dh"/>
    <property type="match status" value="1"/>
</dbReference>
<dbReference type="GO" id="GO:0004149">
    <property type="term" value="F:dihydrolipoyllysine-residue succinyltransferase activity"/>
    <property type="evidence" value="ECO:0007669"/>
    <property type="project" value="UniProtKB-UniRule"/>
</dbReference>
<dbReference type="GO" id="GO:0005829">
    <property type="term" value="C:cytosol"/>
    <property type="evidence" value="ECO:0007669"/>
    <property type="project" value="TreeGrafter"/>
</dbReference>
<dbReference type="Gene3D" id="2.40.50.100">
    <property type="match status" value="1"/>
</dbReference>
<dbReference type="InterPro" id="IPR011053">
    <property type="entry name" value="Single_hybrid_motif"/>
</dbReference>
<dbReference type="EMBL" id="LN890285">
    <property type="protein sequence ID" value="CUR53172.1"/>
    <property type="molecule type" value="Genomic_DNA"/>
</dbReference>
<feature type="domain" description="Lipoyl-binding" evidence="11">
    <location>
        <begin position="3"/>
        <end position="78"/>
    </location>
</feature>
<dbReference type="EC" id="2.3.1.61" evidence="10"/>
<evidence type="ECO:0000256" key="7">
    <source>
        <dbReference type="ARBA" id="ARBA00022823"/>
    </source>
</evidence>
<comment type="similarity">
    <text evidence="4">Belongs to the 2-oxoacid dehydrogenase family.</text>
</comment>
<evidence type="ECO:0000256" key="4">
    <source>
        <dbReference type="ARBA" id="ARBA00007317"/>
    </source>
</evidence>
<dbReference type="STRING" id="98804.BTSPAZIEG_0197"/>
<evidence type="ECO:0000313" key="12">
    <source>
        <dbReference type="EMBL" id="CUR53172.1"/>
    </source>
</evidence>
<dbReference type="GO" id="GO:0045252">
    <property type="term" value="C:oxoglutarate dehydrogenase complex"/>
    <property type="evidence" value="ECO:0007669"/>
    <property type="project" value="UniProtKB-UniRule"/>
</dbReference>
<dbReference type="NCBIfam" id="TIGR01347">
    <property type="entry name" value="sucB"/>
    <property type="match status" value="1"/>
</dbReference>
<dbReference type="PROSITE" id="PS00189">
    <property type="entry name" value="LIPOYL"/>
    <property type="match status" value="1"/>
</dbReference>
<dbReference type="RefSeq" id="WP_075472589.1">
    <property type="nucleotide sequence ID" value="NZ_LN890285.1"/>
</dbReference>
<dbReference type="InterPro" id="IPR023213">
    <property type="entry name" value="CAT-like_dom_sf"/>
</dbReference>
<keyword evidence="5" id="KW-0816">Tricarboxylic acid cycle</keyword>
<dbReference type="OrthoDB" id="9805770at2"/>
<dbReference type="InterPro" id="IPR050537">
    <property type="entry name" value="2-oxoacid_dehydrogenase"/>
</dbReference>
<keyword evidence="8 12" id="KW-0012">Acyltransferase</keyword>
<evidence type="ECO:0000256" key="10">
    <source>
        <dbReference type="NCBIfam" id="TIGR01347"/>
    </source>
</evidence>
<proteinExistence type="inferred from homology"/>
<comment type="function">
    <text evidence="2">E2 component of the 2-oxoglutarate dehydrogenase (OGDH) complex which catalyzes the second step in the conversion of 2-oxoglutarate to succinyl-CoA and CO(2).</text>
</comment>
<evidence type="ECO:0000256" key="6">
    <source>
        <dbReference type="ARBA" id="ARBA00022679"/>
    </source>
</evidence>
<name>A0A160SWI9_BUCTT</name>